<dbReference type="AlphaFoldDB" id="A0A2V0PHE4"/>
<sequence length="338" mass="34573">MERVKRLAAQLLPGSVGTKPKVALLGAAGGIGQPLALLLKGSPLIGELALYDVANTAGVAADISHISTAVRVKGYTGPQQLGDALQGAAMVVIPAGVPRKPGMTRDDLFNINAGIVATLAEGVARHCPDAWVLVISNPVNSTVPIAAEVFKRAGTYNPAKLFGVTALDVVRAETFIAEILGVDPRDVTVPVVGGHAGVTILPLLSQCKPPLQLEASKAQQLMARIQDAGTEVVQAKAGAGSATLSMAFAAARFADACLRAMAGEGGVVECAFVASALTSLPFFASPVRLGRGGAEAALPIGAMNDLEQRNYDAMLAELAGSIQKGVEFAQRRAVAAAQ</sequence>
<dbReference type="InterPro" id="IPR022383">
    <property type="entry name" value="Lactate/malate_DH_C"/>
</dbReference>
<dbReference type="Gene3D" id="3.90.110.10">
    <property type="entry name" value="Lactate dehydrogenase/glycoside hydrolase, family 4, C-terminal"/>
    <property type="match status" value="1"/>
</dbReference>
<dbReference type="InterPro" id="IPR015955">
    <property type="entry name" value="Lactate_DH/Glyco_Ohase_4_C"/>
</dbReference>
<dbReference type="EMBL" id="BDRX01000080">
    <property type="protein sequence ID" value="GBF96445.1"/>
    <property type="molecule type" value="Genomic_DNA"/>
</dbReference>
<comment type="catalytic activity">
    <reaction evidence="7">
        <text>(S)-malate + NAD(+) = oxaloacetate + NADH + H(+)</text>
        <dbReference type="Rhea" id="RHEA:21432"/>
        <dbReference type="ChEBI" id="CHEBI:15378"/>
        <dbReference type="ChEBI" id="CHEBI:15589"/>
        <dbReference type="ChEBI" id="CHEBI:16452"/>
        <dbReference type="ChEBI" id="CHEBI:57540"/>
        <dbReference type="ChEBI" id="CHEBI:57945"/>
        <dbReference type="EC" id="1.1.1.37"/>
    </reaction>
</comment>
<dbReference type="FunCoup" id="A0A2V0PHE4">
    <property type="interactions" value="2075"/>
</dbReference>
<dbReference type="Gene3D" id="3.40.50.720">
    <property type="entry name" value="NAD(P)-binding Rossmann-like Domain"/>
    <property type="match status" value="1"/>
</dbReference>
<evidence type="ECO:0000256" key="2">
    <source>
        <dbReference type="ARBA" id="ARBA00011738"/>
    </source>
</evidence>
<dbReference type="InterPro" id="IPR001557">
    <property type="entry name" value="L-lactate/malate_DH"/>
</dbReference>
<comment type="caution">
    <text evidence="14">The sequence shown here is derived from an EMBL/GenBank/DDBJ whole genome shotgun (WGS) entry which is preliminary data.</text>
</comment>
<dbReference type="InterPro" id="IPR036291">
    <property type="entry name" value="NAD(P)-bd_dom_sf"/>
</dbReference>
<feature type="binding site" evidence="10">
    <location>
        <position position="52"/>
    </location>
    <ligand>
        <name>NAD(+)</name>
        <dbReference type="ChEBI" id="CHEBI:57540"/>
    </ligand>
</feature>
<accession>A0A2V0PHE4</accession>
<feature type="binding site" evidence="10">
    <location>
        <begin position="26"/>
        <end position="32"/>
    </location>
    <ligand>
        <name>NAD(+)</name>
        <dbReference type="ChEBI" id="CHEBI:57540"/>
    </ligand>
</feature>
<dbReference type="SUPFAM" id="SSF51735">
    <property type="entry name" value="NAD(P)-binding Rossmann-fold domains"/>
    <property type="match status" value="1"/>
</dbReference>
<dbReference type="InParanoid" id="A0A2V0PHE4"/>
<dbReference type="Proteomes" id="UP000247498">
    <property type="component" value="Unassembled WGS sequence"/>
</dbReference>
<feature type="binding site" evidence="10">
    <location>
        <position position="112"/>
    </location>
    <ligand>
        <name>NAD(+)</name>
        <dbReference type="ChEBI" id="CHEBI:57540"/>
    </ligand>
</feature>
<evidence type="ECO:0000256" key="7">
    <source>
        <dbReference type="ARBA" id="ARBA00048313"/>
    </source>
</evidence>
<evidence type="ECO:0000256" key="5">
    <source>
        <dbReference type="ARBA" id="ARBA00023002"/>
    </source>
</evidence>
<dbReference type="FunFam" id="3.90.110.10:FF:000001">
    <property type="entry name" value="Malate dehydrogenase"/>
    <property type="match status" value="1"/>
</dbReference>
<dbReference type="CDD" id="cd01337">
    <property type="entry name" value="MDH_glyoxysomal_mitochondrial"/>
    <property type="match status" value="1"/>
</dbReference>
<evidence type="ECO:0000256" key="1">
    <source>
        <dbReference type="ARBA" id="ARBA00008824"/>
    </source>
</evidence>
<dbReference type="GO" id="GO:0030060">
    <property type="term" value="F:L-malate dehydrogenase (NAD+) activity"/>
    <property type="evidence" value="ECO:0007669"/>
    <property type="project" value="UniProtKB-EC"/>
</dbReference>
<evidence type="ECO:0000256" key="4">
    <source>
        <dbReference type="ARBA" id="ARBA00022532"/>
    </source>
</evidence>
<dbReference type="SUPFAM" id="SSF56327">
    <property type="entry name" value="LDH C-terminal domain-like"/>
    <property type="match status" value="1"/>
</dbReference>
<dbReference type="PANTHER" id="PTHR11540">
    <property type="entry name" value="MALATE AND LACTATE DEHYDROGENASE"/>
    <property type="match status" value="1"/>
</dbReference>
<dbReference type="Pfam" id="PF02866">
    <property type="entry name" value="Ldh_1_C"/>
    <property type="match status" value="1"/>
</dbReference>
<evidence type="ECO:0000256" key="6">
    <source>
        <dbReference type="ARBA" id="ARBA00023027"/>
    </source>
</evidence>
<evidence type="ECO:0000313" key="14">
    <source>
        <dbReference type="EMBL" id="GBF96445.1"/>
    </source>
</evidence>
<evidence type="ECO:0000259" key="12">
    <source>
        <dbReference type="Pfam" id="PF00056"/>
    </source>
</evidence>
<dbReference type="EC" id="1.1.1.37" evidence="3"/>
<dbReference type="InterPro" id="IPR001236">
    <property type="entry name" value="Lactate/malate_DH_N"/>
</dbReference>
<dbReference type="InterPro" id="IPR010097">
    <property type="entry name" value="Malate_DH_type1"/>
</dbReference>
<keyword evidence="6 10" id="KW-0520">NAD</keyword>
<organism evidence="14 15">
    <name type="scientific">Raphidocelis subcapitata</name>
    <dbReference type="NCBI Taxonomy" id="307507"/>
    <lineage>
        <taxon>Eukaryota</taxon>
        <taxon>Viridiplantae</taxon>
        <taxon>Chlorophyta</taxon>
        <taxon>core chlorophytes</taxon>
        <taxon>Chlorophyceae</taxon>
        <taxon>CS clade</taxon>
        <taxon>Sphaeropleales</taxon>
        <taxon>Selenastraceae</taxon>
        <taxon>Raphidocelis</taxon>
    </lineage>
</organism>
<dbReference type="Pfam" id="PF00056">
    <property type="entry name" value="Ldh_1_N"/>
    <property type="match status" value="1"/>
</dbReference>
<feature type="binding site" evidence="9">
    <location>
        <position position="137"/>
    </location>
    <ligand>
        <name>substrate</name>
    </ligand>
</feature>
<dbReference type="OrthoDB" id="4069699at2759"/>
<feature type="binding site" evidence="10">
    <location>
        <begin position="135"/>
        <end position="137"/>
    </location>
    <ligand>
        <name>NAD(+)</name>
        <dbReference type="ChEBI" id="CHEBI:57540"/>
    </ligand>
</feature>
<feature type="binding site" evidence="9">
    <location>
        <position position="99"/>
    </location>
    <ligand>
        <name>substrate</name>
    </ligand>
</feature>
<proteinExistence type="inferred from homology"/>
<feature type="domain" description="Lactate/malate dehydrogenase C-terminal" evidence="13">
    <location>
        <begin position="165"/>
        <end position="328"/>
    </location>
</feature>
<keyword evidence="15" id="KW-1185">Reference proteome</keyword>
<feature type="domain" description="Lactate/malate dehydrogenase N-terminal" evidence="12">
    <location>
        <begin position="21"/>
        <end position="163"/>
    </location>
</feature>
<dbReference type="FunFam" id="3.40.50.720:FF:000013">
    <property type="entry name" value="Malate dehydrogenase"/>
    <property type="match status" value="1"/>
</dbReference>
<keyword evidence="5 11" id="KW-0560">Oxidoreductase</keyword>
<comment type="subunit">
    <text evidence="2">Homodimer.</text>
</comment>
<dbReference type="GO" id="GO:0009507">
    <property type="term" value="C:chloroplast"/>
    <property type="evidence" value="ECO:0007669"/>
    <property type="project" value="TreeGrafter"/>
</dbReference>
<evidence type="ECO:0000256" key="10">
    <source>
        <dbReference type="PIRSR" id="PIRSR000102-3"/>
    </source>
</evidence>
<dbReference type="PIRSF" id="PIRSF000102">
    <property type="entry name" value="Lac_mal_DH"/>
    <property type="match status" value="1"/>
</dbReference>
<dbReference type="STRING" id="307507.A0A2V0PHE4"/>
<evidence type="ECO:0000313" key="15">
    <source>
        <dbReference type="Proteomes" id="UP000247498"/>
    </source>
</evidence>
<feature type="binding site" evidence="9">
    <location>
        <position position="171"/>
    </location>
    <ligand>
        <name>substrate</name>
    </ligand>
</feature>
<evidence type="ECO:0000256" key="11">
    <source>
        <dbReference type="RuleBase" id="RU003369"/>
    </source>
</evidence>
<feature type="binding site" evidence="10">
    <location>
        <position position="246"/>
    </location>
    <ligand>
        <name>NAD(+)</name>
        <dbReference type="ChEBI" id="CHEBI:57540"/>
    </ligand>
</feature>
<evidence type="ECO:0000256" key="3">
    <source>
        <dbReference type="ARBA" id="ARBA00012995"/>
    </source>
</evidence>
<dbReference type="GO" id="GO:0006099">
    <property type="term" value="P:tricarboxylic acid cycle"/>
    <property type="evidence" value="ECO:0007669"/>
    <property type="project" value="UniProtKB-KW"/>
</dbReference>
<dbReference type="NCBIfam" id="TIGR01772">
    <property type="entry name" value="MDH_euk_gproteo"/>
    <property type="match status" value="1"/>
</dbReference>
<evidence type="ECO:0000259" key="13">
    <source>
        <dbReference type="Pfam" id="PF02866"/>
    </source>
</evidence>
<feature type="binding site" evidence="9">
    <location>
        <position position="105"/>
    </location>
    <ligand>
        <name>substrate</name>
    </ligand>
</feature>
<reference evidence="14 15" key="1">
    <citation type="journal article" date="2018" name="Sci. Rep.">
        <title>Raphidocelis subcapitata (=Pseudokirchneriella subcapitata) provides an insight into genome evolution and environmental adaptations in the Sphaeropleales.</title>
        <authorList>
            <person name="Suzuki S."/>
            <person name="Yamaguchi H."/>
            <person name="Nakajima N."/>
            <person name="Kawachi M."/>
        </authorList>
    </citation>
    <scope>NUCLEOTIDE SEQUENCE [LARGE SCALE GENOMIC DNA]</scope>
    <source>
        <strain evidence="14 15">NIES-35</strain>
    </source>
</reference>
<protein>
    <recommendedName>
        <fullName evidence="3">malate dehydrogenase</fullName>
        <ecNumber evidence="3">1.1.1.37</ecNumber>
    </recommendedName>
</protein>
<keyword evidence="4" id="KW-0816">Tricarboxylic acid cycle</keyword>
<name>A0A2V0PHE4_9CHLO</name>
<comment type="similarity">
    <text evidence="1">Belongs to the LDH/MDH superfamily. MDH type 1 family.</text>
</comment>
<evidence type="ECO:0000256" key="8">
    <source>
        <dbReference type="PIRSR" id="PIRSR000102-1"/>
    </source>
</evidence>
<feature type="active site" description="Proton acceptor" evidence="8">
    <location>
        <position position="195"/>
    </location>
</feature>
<dbReference type="PANTHER" id="PTHR11540:SF71">
    <property type="entry name" value="MALATE DEHYDROGENASE 1, PEROXISOMAL"/>
    <property type="match status" value="1"/>
</dbReference>
<evidence type="ECO:0000256" key="9">
    <source>
        <dbReference type="PIRSR" id="PIRSR000102-2"/>
    </source>
</evidence>
<dbReference type="GO" id="GO:0019752">
    <property type="term" value="P:carboxylic acid metabolic process"/>
    <property type="evidence" value="ECO:0007669"/>
    <property type="project" value="InterPro"/>
</dbReference>
<gene>
    <name evidence="14" type="ORF">Rsub_09244</name>
</gene>